<evidence type="ECO:0000313" key="3">
    <source>
        <dbReference type="Proteomes" id="UP000594454"/>
    </source>
</evidence>
<dbReference type="GO" id="GO:0003676">
    <property type="term" value="F:nucleic acid binding"/>
    <property type="evidence" value="ECO:0007669"/>
    <property type="project" value="InterPro"/>
</dbReference>
<dbReference type="Gene3D" id="3.30.70.330">
    <property type="match status" value="1"/>
</dbReference>
<dbReference type="EMBL" id="LR899014">
    <property type="protein sequence ID" value="CAD7093848.1"/>
    <property type="molecule type" value="Genomic_DNA"/>
</dbReference>
<dbReference type="AlphaFoldDB" id="A0A7R8V6P5"/>
<evidence type="ECO:0000256" key="1">
    <source>
        <dbReference type="SAM" id="MobiDB-lite"/>
    </source>
</evidence>
<gene>
    <name evidence="2" type="ORF">HERILL_LOCUS16109</name>
</gene>
<protein>
    <submittedName>
        <fullName evidence="2">Uncharacterized protein</fullName>
    </submittedName>
</protein>
<keyword evidence="3" id="KW-1185">Reference proteome</keyword>
<name>A0A7R8V6P5_HERIL</name>
<dbReference type="SUPFAM" id="SSF54928">
    <property type="entry name" value="RNA-binding domain, RBD"/>
    <property type="match status" value="1"/>
</dbReference>
<accession>A0A7R8V6P5</accession>
<sequence length="112" mass="11961">MHQPQMAMPHPSAIHPAPMHVSAGLPTGHHFLPSPALASPVSSAVGNSGHQSNPPLAANAPCSTLFVANLGQFVSEHELKEVFSRGAGMEPRQDLLNKKNERELHSFLMTPT</sequence>
<dbReference type="InParanoid" id="A0A7R8V6P5"/>
<dbReference type="Proteomes" id="UP000594454">
    <property type="component" value="Chromosome 6"/>
</dbReference>
<dbReference type="InterPro" id="IPR035979">
    <property type="entry name" value="RBD_domain_sf"/>
</dbReference>
<evidence type="ECO:0000313" key="2">
    <source>
        <dbReference type="EMBL" id="CAD7093848.1"/>
    </source>
</evidence>
<organism evidence="2 3">
    <name type="scientific">Hermetia illucens</name>
    <name type="common">Black soldier fly</name>
    <dbReference type="NCBI Taxonomy" id="343691"/>
    <lineage>
        <taxon>Eukaryota</taxon>
        <taxon>Metazoa</taxon>
        <taxon>Ecdysozoa</taxon>
        <taxon>Arthropoda</taxon>
        <taxon>Hexapoda</taxon>
        <taxon>Insecta</taxon>
        <taxon>Pterygota</taxon>
        <taxon>Neoptera</taxon>
        <taxon>Endopterygota</taxon>
        <taxon>Diptera</taxon>
        <taxon>Brachycera</taxon>
        <taxon>Stratiomyomorpha</taxon>
        <taxon>Stratiomyidae</taxon>
        <taxon>Hermetiinae</taxon>
        <taxon>Hermetia</taxon>
    </lineage>
</organism>
<reference evidence="2 3" key="1">
    <citation type="submission" date="2020-11" db="EMBL/GenBank/DDBJ databases">
        <authorList>
            <person name="Wallbank WR R."/>
            <person name="Pardo Diaz C."/>
            <person name="Kozak K."/>
            <person name="Martin S."/>
            <person name="Jiggins C."/>
            <person name="Moest M."/>
            <person name="Warren A I."/>
            <person name="Generalovic N T."/>
            <person name="Byers J.R.P. K."/>
            <person name="Montejo-Kovacevich G."/>
            <person name="Yen C E."/>
        </authorList>
    </citation>
    <scope>NUCLEOTIDE SEQUENCE [LARGE SCALE GENOMIC DNA]</scope>
</reference>
<dbReference type="InterPro" id="IPR012677">
    <property type="entry name" value="Nucleotide-bd_a/b_plait_sf"/>
</dbReference>
<feature type="region of interest" description="Disordered" evidence="1">
    <location>
        <begin position="1"/>
        <end position="30"/>
    </location>
</feature>
<proteinExistence type="predicted"/>